<organism evidence="5 6">
    <name type="scientific">Roseimaritima ulvae</name>
    <dbReference type="NCBI Taxonomy" id="980254"/>
    <lineage>
        <taxon>Bacteria</taxon>
        <taxon>Pseudomonadati</taxon>
        <taxon>Planctomycetota</taxon>
        <taxon>Planctomycetia</taxon>
        <taxon>Pirellulales</taxon>
        <taxon>Pirellulaceae</taxon>
        <taxon>Roseimaritima</taxon>
    </lineage>
</organism>
<protein>
    <recommendedName>
        <fullName evidence="4">DUF4349 domain-containing protein</fullName>
    </recommendedName>
</protein>
<feature type="compositionally biased region" description="Acidic residues" evidence="2">
    <location>
        <begin position="63"/>
        <end position="73"/>
    </location>
</feature>
<dbReference type="AlphaFoldDB" id="A0A5B9QK33"/>
<dbReference type="RefSeq" id="WP_068136779.1">
    <property type="nucleotide sequence ID" value="NZ_CP042914.1"/>
</dbReference>
<proteinExistence type="predicted"/>
<keyword evidence="6" id="KW-1185">Reference proteome</keyword>
<dbReference type="Pfam" id="PF14257">
    <property type="entry name" value="DUF4349"/>
    <property type="match status" value="1"/>
</dbReference>
<accession>A0A5B9QK33</accession>
<feature type="region of interest" description="Disordered" evidence="2">
    <location>
        <begin position="57"/>
        <end position="78"/>
    </location>
</feature>
<reference evidence="5 6" key="1">
    <citation type="submission" date="2019-08" db="EMBL/GenBank/DDBJ databases">
        <title>Deep-cultivation of Planctomycetes and their phenomic and genomic characterization uncovers novel biology.</title>
        <authorList>
            <person name="Wiegand S."/>
            <person name="Jogler M."/>
            <person name="Boedeker C."/>
            <person name="Pinto D."/>
            <person name="Vollmers J."/>
            <person name="Rivas-Marin E."/>
            <person name="Kohn T."/>
            <person name="Peeters S.H."/>
            <person name="Heuer A."/>
            <person name="Rast P."/>
            <person name="Oberbeckmann S."/>
            <person name="Bunk B."/>
            <person name="Jeske O."/>
            <person name="Meyerdierks A."/>
            <person name="Storesund J.E."/>
            <person name="Kallscheuer N."/>
            <person name="Luecker S."/>
            <person name="Lage O.M."/>
            <person name="Pohl T."/>
            <person name="Merkel B.J."/>
            <person name="Hornburger P."/>
            <person name="Mueller R.-W."/>
            <person name="Bruemmer F."/>
            <person name="Labrenz M."/>
            <person name="Spormann A.M."/>
            <person name="Op den Camp H."/>
            <person name="Overmann J."/>
            <person name="Amann R."/>
            <person name="Jetten M.S.M."/>
            <person name="Mascher T."/>
            <person name="Medema M.H."/>
            <person name="Devos D.P."/>
            <person name="Kaster A.-K."/>
            <person name="Ovreas L."/>
            <person name="Rohde M."/>
            <person name="Galperin M.Y."/>
            <person name="Jogler C."/>
        </authorList>
    </citation>
    <scope>NUCLEOTIDE SEQUENCE [LARGE SCALE GENOMIC DNA]</scope>
    <source>
        <strain evidence="5 6">UC8</strain>
    </source>
</reference>
<sequence length="308" mass="34270">MIINRHRRVLFAFHFGVCALAILGCGGESYQATESFDGGKAMPGSSSGVETATADAVASSEIDVSEIDPDDSEAGSQRASAAANRKIIYDTTIGLVVEDYQRFESQLPGIVAKHGGFVSHSDTDRSYNDQQRGTWVIRVPVDSYAAFLSGVDTLGFAESRQENAQDVTEEYVDVQARIANKKSLEQRIIQLLEDRSGKLADVLEIERELARVREEIERMEGRLRVLKDRTSLATVTINCREQRAYQPPAAPTLGSRIRRAWGDSLYSLQLVGENLLVILIAAVPWLLVLGIPLLILWKILQRIYRRYQ</sequence>
<name>A0A5B9QK33_9BACT</name>
<feature type="domain" description="DUF4349" evidence="4">
    <location>
        <begin position="85"/>
        <end position="297"/>
    </location>
</feature>
<evidence type="ECO:0000313" key="5">
    <source>
        <dbReference type="EMBL" id="QEG39467.1"/>
    </source>
</evidence>
<keyword evidence="3" id="KW-0812">Transmembrane</keyword>
<evidence type="ECO:0000256" key="3">
    <source>
        <dbReference type="SAM" id="Phobius"/>
    </source>
</evidence>
<dbReference type="Proteomes" id="UP000325286">
    <property type="component" value="Chromosome"/>
</dbReference>
<gene>
    <name evidence="5" type="ORF">UC8_14620</name>
</gene>
<evidence type="ECO:0000259" key="4">
    <source>
        <dbReference type="Pfam" id="PF14257"/>
    </source>
</evidence>
<keyword evidence="3" id="KW-0472">Membrane</keyword>
<keyword evidence="3" id="KW-1133">Transmembrane helix</keyword>
<keyword evidence="1" id="KW-0175">Coiled coil</keyword>
<evidence type="ECO:0000256" key="2">
    <source>
        <dbReference type="SAM" id="MobiDB-lite"/>
    </source>
</evidence>
<evidence type="ECO:0000256" key="1">
    <source>
        <dbReference type="SAM" id="Coils"/>
    </source>
</evidence>
<dbReference type="KEGG" id="rul:UC8_14620"/>
<dbReference type="EMBL" id="CP042914">
    <property type="protein sequence ID" value="QEG39467.1"/>
    <property type="molecule type" value="Genomic_DNA"/>
</dbReference>
<evidence type="ECO:0000313" key="6">
    <source>
        <dbReference type="Proteomes" id="UP000325286"/>
    </source>
</evidence>
<feature type="transmembrane region" description="Helical" evidence="3">
    <location>
        <begin position="275"/>
        <end position="297"/>
    </location>
</feature>
<dbReference type="InterPro" id="IPR025645">
    <property type="entry name" value="DUF4349"/>
</dbReference>
<dbReference type="PROSITE" id="PS51257">
    <property type="entry name" value="PROKAR_LIPOPROTEIN"/>
    <property type="match status" value="1"/>
</dbReference>
<feature type="coiled-coil region" evidence="1">
    <location>
        <begin position="202"/>
        <end position="229"/>
    </location>
</feature>